<proteinExistence type="inferred from homology"/>
<dbReference type="PRINTS" id="PR00704">
    <property type="entry name" value="CALPAIN"/>
</dbReference>
<evidence type="ECO:0000313" key="6">
    <source>
        <dbReference type="Proteomes" id="UP000267096"/>
    </source>
</evidence>
<dbReference type="SMART" id="SM00230">
    <property type="entry name" value="CysPc"/>
    <property type="match status" value="1"/>
</dbReference>
<feature type="domain" description="Calpain catalytic" evidence="4">
    <location>
        <begin position="71"/>
        <end position="160"/>
    </location>
</feature>
<name>A0A3P6STV4_ANISI</name>
<dbReference type="PANTHER" id="PTHR10183">
    <property type="entry name" value="CALPAIN"/>
    <property type="match status" value="1"/>
</dbReference>
<dbReference type="InterPro" id="IPR001300">
    <property type="entry name" value="Peptidase_C2_calpain_cat"/>
</dbReference>
<dbReference type="InterPro" id="IPR038765">
    <property type="entry name" value="Papain-like_cys_pep_sf"/>
</dbReference>
<dbReference type="EMBL" id="UYRR01032850">
    <property type="protein sequence ID" value="VDK56981.1"/>
    <property type="molecule type" value="Genomic_DNA"/>
</dbReference>
<comment type="caution">
    <text evidence="3">Lacks conserved residue(s) required for the propagation of feature annotation.</text>
</comment>
<dbReference type="GO" id="GO:0005737">
    <property type="term" value="C:cytoplasm"/>
    <property type="evidence" value="ECO:0007669"/>
    <property type="project" value="TreeGrafter"/>
</dbReference>
<dbReference type="GO" id="GO:0004198">
    <property type="term" value="F:calcium-dependent cysteine-type endopeptidase activity"/>
    <property type="evidence" value="ECO:0007669"/>
    <property type="project" value="InterPro"/>
</dbReference>
<evidence type="ECO:0000256" key="1">
    <source>
        <dbReference type="ARBA" id="ARBA00007623"/>
    </source>
</evidence>
<sequence length="188" mass="21680">MDELTGGKHNKLGKVGKVVLDNIISERFERKTNEYIEDEPSVHPRSPSQTRRVGALDFYAERDRCLRERRLFEDPEFPASDKSLFFSKSKAPRKRVEWKRPGEIIDAPQLIYEGQSRFDVVQGDLNDCWLLAAAADLTLRDELFYRVVPPDQSFTENYAGGSSRFCVHSNLFHSPETIRFYAGRTDTC</sequence>
<dbReference type="InterPro" id="IPR022684">
    <property type="entry name" value="Calpain_cysteine_protease"/>
</dbReference>
<feature type="active site" evidence="2">
    <location>
        <position position="128"/>
    </location>
</feature>
<dbReference type="Pfam" id="PF00648">
    <property type="entry name" value="Peptidase_C2"/>
    <property type="match status" value="1"/>
</dbReference>
<protein>
    <recommendedName>
        <fullName evidence="4">Calpain catalytic domain-containing protein</fullName>
    </recommendedName>
</protein>
<reference evidence="5 6" key="1">
    <citation type="submission" date="2018-11" db="EMBL/GenBank/DDBJ databases">
        <authorList>
            <consortium name="Pathogen Informatics"/>
        </authorList>
    </citation>
    <scope>NUCLEOTIDE SEQUENCE [LARGE SCALE GENOMIC DNA]</scope>
</reference>
<dbReference type="Proteomes" id="UP000267096">
    <property type="component" value="Unassembled WGS sequence"/>
</dbReference>
<dbReference type="AlphaFoldDB" id="A0A3P6STV4"/>
<keyword evidence="6" id="KW-1185">Reference proteome</keyword>
<dbReference type="PROSITE" id="PS50203">
    <property type="entry name" value="CALPAIN_CAT"/>
    <property type="match status" value="1"/>
</dbReference>
<evidence type="ECO:0000256" key="3">
    <source>
        <dbReference type="PROSITE-ProRule" id="PRU00239"/>
    </source>
</evidence>
<accession>A0A3P6STV4</accession>
<organism evidence="5 6">
    <name type="scientific">Anisakis simplex</name>
    <name type="common">Herring worm</name>
    <dbReference type="NCBI Taxonomy" id="6269"/>
    <lineage>
        <taxon>Eukaryota</taxon>
        <taxon>Metazoa</taxon>
        <taxon>Ecdysozoa</taxon>
        <taxon>Nematoda</taxon>
        <taxon>Chromadorea</taxon>
        <taxon>Rhabditida</taxon>
        <taxon>Spirurina</taxon>
        <taxon>Ascaridomorpha</taxon>
        <taxon>Ascaridoidea</taxon>
        <taxon>Anisakidae</taxon>
        <taxon>Anisakis</taxon>
        <taxon>Anisakis simplex complex</taxon>
    </lineage>
</organism>
<comment type="similarity">
    <text evidence="1">Belongs to the peptidase C2 family.</text>
</comment>
<evidence type="ECO:0000313" key="5">
    <source>
        <dbReference type="EMBL" id="VDK56981.1"/>
    </source>
</evidence>
<dbReference type="GO" id="GO:0006508">
    <property type="term" value="P:proteolysis"/>
    <property type="evidence" value="ECO:0007669"/>
    <property type="project" value="InterPro"/>
</dbReference>
<evidence type="ECO:0000259" key="4">
    <source>
        <dbReference type="PROSITE" id="PS50203"/>
    </source>
</evidence>
<dbReference type="OrthoDB" id="424753at2759"/>
<dbReference type="PANTHER" id="PTHR10183:SF419">
    <property type="entry name" value="CALPAIN CLP-1"/>
    <property type="match status" value="1"/>
</dbReference>
<dbReference type="SUPFAM" id="SSF54001">
    <property type="entry name" value="Cysteine proteinases"/>
    <property type="match status" value="1"/>
</dbReference>
<gene>
    <name evidence="5" type="ORF">ASIM_LOCUS16149</name>
</gene>
<evidence type="ECO:0000256" key="2">
    <source>
        <dbReference type="PIRSR" id="PIRSR622684-1"/>
    </source>
</evidence>